<organism evidence="1">
    <name type="scientific">Trepomonas sp. PC1</name>
    <dbReference type="NCBI Taxonomy" id="1076344"/>
    <lineage>
        <taxon>Eukaryota</taxon>
        <taxon>Metamonada</taxon>
        <taxon>Diplomonadida</taxon>
        <taxon>Hexamitidae</taxon>
        <taxon>Hexamitinae</taxon>
        <taxon>Trepomonas</taxon>
    </lineage>
</organism>
<dbReference type="SUPFAM" id="SSF47473">
    <property type="entry name" value="EF-hand"/>
    <property type="match status" value="1"/>
</dbReference>
<dbReference type="Gene3D" id="1.10.238.10">
    <property type="entry name" value="EF-hand"/>
    <property type="match status" value="1"/>
</dbReference>
<evidence type="ECO:0000313" key="1">
    <source>
        <dbReference type="EMBL" id="JAP94448.1"/>
    </source>
</evidence>
<dbReference type="InterPro" id="IPR011992">
    <property type="entry name" value="EF-hand-dom_pair"/>
</dbReference>
<dbReference type="EMBL" id="GDID01002158">
    <property type="protein sequence ID" value="JAP94448.1"/>
    <property type="molecule type" value="Transcribed_RNA"/>
</dbReference>
<gene>
    <name evidence="1" type="ORF">TPC1_12893</name>
</gene>
<dbReference type="AlphaFoldDB" id="A0A146KE14"/>
<proteinExistence type="predicted"/>
<name>A0A146KE14_9EUKA</name>
<protein>
    <recommendedName>
        <fullName evidence="2">EF-hand domain-containing protein</fullName>
    </recommendedName>
</protein>
<evidence type="ECO:0008006" key="2">
    <source>
        <dbReference type="Google" id="ProtNLM"/>
    </source>
</evidence>
<reference evidence="1" key="1">
    <citation type="submission" date="2015-07" db="EMBL/GenBank/DDBJ databases">
        <title>Adaptation to a free-living lifestyle via gene acquisitions in the diplomonad Trepomonas sp. PC1.</title>
        <authorList>
            <person name="Xu F."/>
            <person name="Jerlstrom-Hultqvist J."/>
            <person name="Kolisko M."/>
            <person name="Simpson A.G.B."/>
            <person name="Roger A.J."/>
            <person name="Svard S.G."/>
            <person name="Andersson J.O."/>
        </authorList>
    </citation>
    <scope>NUCLEOTIDE SEQUENCE</scope>
    <source>
        <strain evidence="1">PC1</strain>
    </source>
</reference>
<accession>A0A146KE14</accession>
<feature type="non-terminal residue" evidence="1">
    <location>
        <position position="131"/>
    </location>
</feature>
<feature type="non-terminal residue" evidence="1">
    <location>
        <position position="1"/>
    </location>
</feature>
<sequence length="131" mass="15435">MIQCKKAFQQVDIGQQNMIRTSDLQFVLQQLQMQIKLEQIQPILKFFQKNNTVSFESFCHLVYFLLNSSVDINKNLFLLADKFFCEQISNSNILEFFQMYCVHMSAEEHQKLCQQVSDQNGCIGYSEFIKL</sequence>